<dbReference type="PANTHER" id="PTHR24305">
    <property type="entry name" value="CYTOCHROME P450"/>
    <property type="match status" value="1"/>
</dbReference>
<dbReference type="Proteomes" id="UP000799439">
    <property type="component" value="Unassembled WGS sequence"/>
</dbReference>
<dbReference type="CDD" id="cd11061">
    <property type="entry name" value="CYP67-like"/>
    <property type="match status" value="1"/>
</dbReference>
<dbReference type="SUPFAM" id="SSF48264">
    <property type="entry name" value="Cytochrome P450"/>
    <property type="match status" value="1"/>
</dbReference>
<evidence type="ECO:0000313" key="6">
    <source>
        <dbReference type="EMBL" id="KAF2150196.1"/>
    </source>
</evidence>
<keyword evidence="5" id="KW-0560">Oxidoreductase</keyword>
<dbReference type="GO" id="GO:0004497">
    <property type="term" value="F:monooxygenase activity"/>
    <property type="evidence" value="ECO:0007669"/>
    <property type="project" value="UniProtKB-KW"/>
</dbReference>
<keyword evidence="2 4" id="KW-0479">Metal-binding</keyword>
<reference evidence="6" key="1">
    <citation type="journal article" date="2020" name="Stud. Mycol.">
        <title>101 Dothideomycetes genomes: a test case for predicting lifestyles and emergence of pathogens.</title>
        <authorList>
            <person name="Haridas S."/>
            <person name="Albert R."/>
            <person name="Binder M."/>
            <person name="Bloem J."/>
            <person name="Labutti K."/>
            <person name="Salamov A."/>
            <person name="Andreopoulos B."/>
            <person name="Baker S."/>
            <person name="Barry K."/>
            <person name="Bills G."/>
            <person name="Bluhm B."/>
            <person name="Cannon C."/>
            <person name="Castanera R."/>
            <person name="Culley D."/>
            <person name="Daum C."/>
            <person name="Ezra D."/>
            <person name="Gonzalez J."/>
            <person name="Henrissat B."/>
            <person name="Kuo A."/>
            <person name="Liang C."/>
            <person name="Lipzen A."/>
            <person name="Lutzoni F."/>
            <person name="Magnuson J."/>
            <person name="Mondo S."/>
            <person name="Nolan M."/>
            <person name="Ohm R."/>
            <person name="Pangilinan J."/>
            <person name="Park H.-J."/>
            <person name="Ramirez L."/>
            <person name="Alfaro M."/>
            <person name="Sun H."/>
            <person name="Tritt A."/>
            <person name="Yoshinaga Y."/>
            <person name="Zwiers L.-H."/>
            <person name="Turgeon B."/>
            <person name="Goodwin S."/>
            <person name="Spatafora J."/>
            <person name="Crous P."/>
            <person name="Grigoriev I."/>
        </authorList>
    </citation>
    <scope>NUCLEOTIDE SEQUENCE</scope>
    <source>
        <strain evidence="6">CBS 260.36</strain>
    </source>
</reference>
<evidence type="ECO:0000256" key="5">
    <source>
        <dbReference type="RuleBase" id="RU000461"/>
    </source>
</evidence>
<feature type="binding site" description="axial binding residue" evidence="4">
    <location>
        <position position="466"/>
    </location>
    <ligand>
        <name>heme</name>
        <dbReference type="ChEBI" id="CHEBI:30413"/>
    </ligand>
    <ligandPart>
        <name>Fe</name>
        <dbReference type="ChEBI" id="CHEBI:18248"/>
    </ligandPart>
</feature>
<keyword evidence="3 4" id="KW-0408">Iron</keyword>
<dbReference type="PRINTS" id="PR00463">
    <property type="entry name" value="EP450I"/>
</dbReference>
<dbReference type="InterPro" id="IPR050121">
    <property type="entry name" value="Cytochrome_P450_monoxygenase"/>
</dbReference>
<keyword evidence="7" id="KW-1185">Reference proteome</keyword>
<evidence type="ECO:0000256" key="3">
    <source>
        <dbReference type="ARBA" id="ARBA00023004"/>
    </source>
</evidence>
<dbReference type="PROSITE" id="PS00086">
    <property type="entry name" value="CYTOCHROME_P450"/>
    <property type="match status" value="1"/>
</dbReference>
<name>A0A9P4IV25_9PEZI</name>
<dbReference type="GO" id="GO:0020037">
    <property type="term" value="F:heme binding"/>
    <property type="evidence" value="ECO:0007669"/>
    <property type="project" value="InterPro"/>
</dbReference>
<dbReference type="PANTHER" id="PTHR24305:SF172">
    <property type="entry name" value="P450, PUTATIVE (EUROFUNG)-RELATED"/>
    <property type="match status" value="1"/>
</dbReference>
<sequence>MLTTLLLLGIVCSTLVHFVIWPFIQYWRDPKGLRKYPNYSLFATISDLPYCLLSSRGFRSRDLTKIHQERNVPILRIGPNNLSFGHVDAIRDIYGHSTDCVKDLKYSISSGAHPNLFDVIDKVEHGIKRKRLSAAFAIKNLVRWESKVAQTTKCLVDAFDRRCTVPLSPDSKIPDVADLTLDYNHWINLFTIEAINYICLSSELGILKRGDDTVMARRANGTCYEARYREAQDASAFAASHFVWDYKHFHWLVSLSKLIPNWRKVWRTAAPWMDIVSFQVHTRLERHENGEKLDDFFSALMEDKAGQAYNLPFLEILNEINGVINAGADTTSIALTQVLLFLLQNPRHLRTLREELDSVLTAEEVVAPYDKIKNLPFLKACLDEGLRFIPPTSAGLPRRTPPVGTRILGQWIPGDTSVSMTAYATHHDPTVFPNPDEYNPQRWMDLQERKRMEAYFIPFSTGGRGCLGRNISYLEQHIVLATLVHRYEFALPGPDFALERFEAFNLQLGKMPLKIWRRRVGA</sequence>
<comment type="caution">
    <text evidence="6">The sequence shown here is derived from an EMBL/GenBank/DDBJ whole genome shotgun (WGS) entry which is preliminary data.</text>
</comment>
<comment type="similarity">
    <text evidence="5">Belongs to the cytochrome P450 family.</text>
</comment>
<protein>
    <submittedName>
        <fullName evidence="6">Cytochrome P450</fullName>
    </submittedName>
</protein>
<dbReference type="InterPro" id="IPR002401">
    <property type="entry name" value="Cyt_P450_E_grp-I"/>
</dbReference>
<organism evidence="6 7">
    <name type="scientific">Myriangium duriaei CBS 260.36</name>
    <dbReference type="NCBI Taxonomy" id="1168546"/>
    <lineage>
        <taxon>Eukaryota</taxon>
        <taxon>Fungi</taxon>
        <taxon>Dikarya</taxon>
        <taxon>Ascomycota</taxon>
        <taxon>Pezizomycotina</taxon>
        <taxon>Dothideomycetes</taxon>
        <taxon>Dothideomycetidae</taxon>
        <taxon>Myriangiales</taxon>
        <taxon>Myriangiaceae</taxon>
        <taxon>Myriangium</taxon>
    </lineage>
</organism>
<dbReference type="GO" id="GO:0005506">
    <property type="term" value="F:iron ion binding"/>
    <property type="evidence" value="ECO:0007669"/>
    <property type="project" value="InterPro"/>
</dbReference>
<keyword evidence="5" id="KW-0503">Monooxygenase</keyword>
<evidence type="ECO:0000313" key="7">
    <source>
        <dbReference type="Proteomes" id="UP000799439"/>
    </source>
</evidence>
<evidence type="ECO:0000256" key="2">
    <source>
        <dbReference type="ARBA" id="ARBA00022723"/>
    </source>
</evidence>
<comment type="cofactor">
    <cofactor evidence="1 4">
        <name>heme</name>
        <dbReference type="ChEBI" id="CHEBI:30413"/>
    </cofactor>
</comment>
<keyword evidence="4 5" id="KW-0349">Heme</keyword>
<dbReference type="Pfam" id="PF00067">
    <property type="entry name" value="p450"/>
    <property type="match status" value="1"/>
</dbReference>
<accession>A0A9P4IV25</accession>
<dbReference type="EMBL" id="ML996090">
    <property type="protein sequence ID" value="KAF2150196.1"/>
    <property type="molecule type" value="Genomic_DNA"/>
</dbReference>
<evidence type="ECO:0000256" key="4">
    <source>
        <dbReference type="PIRSR" id="PIRSR602401-1"/>
    </source>
</evidence>
<dbReference type="Gene3D" id="1.10.630.10">
    <property type="entry name" value="Cytochrome P450"/>
    <property type="match status" value="1"/>
</dbReference>
<evidence type="ECO:0000256" key="1">
    <source>
        <dbReference type="ARBA" id="ARBA00001971"/>
    </source>
</evidence>
<dbReference type="InterPro" id="IPR001128">
    <property type="entry name" value="Cyt_P450"/>
</dbReference>
<dbReference type="AlphaFoldDB" id="A0A9P4IV25"/>
<dbReference type="OrthoDB" id="2789670at2759"/>
<dbReference type="InterPro" id="IPR036396">
    <property type="entry name" value="Cyt_P450_sf"/>
</dbReference>
<dbReference type="PRINTS" id="PR00385">
    <property type="entry name" value="P450"/>
</dbReference>
<proteinExistence type="inferred from homology"/>
<dbReference type="InterPro" id="IPR017972">
    <property type="entry name" value="Cyt_P450_CS"/>
</dbReference>
<gene>
    <name evidence="6" type="ORF">K461DRAFT_260251</name>
</gene>
<dbReference type="GO" id="GO:0016705">
    <property type="term" value="F:oxidoreductase activity, acting on paired donors, with incorporation or reduction of molecular oxygen"/>
    <property type="evidence" value="ECO:0007669"/>
    <property type="project" value="InterPro"/>
</dbReference>